<feature type="compositionally biased region" description="Basic and acidic residues" evidence="2">
    <location>
        <begin position="913"/>
        <end position="922"/>
    </location>
</feature>
<feature type="region of interest" description="Disordered" evidence="2">
    <location>
        <begin position="247"/>
        <end position="290"/>
    </location>
</feature>
<feature type="region of interest" description="Disordered" evidence="2">
    <location>
        <begin position="671"/>
        <end position="730"/>
    </location>
</feature>
<feature type="compositionally biased region" description="Basic and acidic residues" evidence="2">
    <location>
        <begin position="776"/>
        <end position="788"/>
    </location>
</feature>
<dbReference type="InterPro" id="IPR000195">
    <property type="entry name" value="Rab-GAP-TBC_dom"/>
</dbReference>
<dbReference type="Proteomes" id="UP001281761">
    <property type="component" value="Unassembled WGS sequence"/>
</dbReference>
<evidence type="ECO:0000313" key="5">
    <source>
        <dbReference type="Proteomes" id="UP001281761"/>
    </source>
</evidence>
<dbReference type="SUPFAM" id="SSF47923">
    <property type="entry name" value="Ypt/Rab-GAP domain of gyp1p"/>
    <property type="match status" value="2"/>
</dbReference>
<keyword evidence="5" id="KW-1185">Reference proteome</keyword>
<feature type="region of interest" description="Disordered" evidence="2">
    <location>
        <begin position="818"/>
        <end position="855"/>
    </location>
</feature>
<feature type="region of interest" description="Disordered" evidence="2">
    <location>
        <begin position="939"/>
        <end position="1005"/>
    </location>
</feature>
<feature type="domain" description="Rab-GAP TBC" evidence="3">
    <location>
        <begin position="47"/>
        <end position="354"/>
    </location>
</feature>
<evidence type="ECO:0000313" key="4">
    <source>
        <dbReference type="EMBL" id="KAK2954785.1"/>
    </source>
</evidence>
<comment type="caution">
    <text evidence="4">The sequence shown here is derived from an EMBL/GenBank/DDBJ whole genome shotgun (WGS) entry which is preliminary data.</text>
</comment>
<sequence length="1005" mass="114889">MIKIKDRRLFPKLNPHEQVLIEFNQLFWNSSRPIGVCAREQAVSEGFDRWLIRPICWLHFLGVLRGPPSENWVQQLKESRAIFEEKYQQYIVDPHKEQEHDPTTDNPLSTEESSNWGQFFVNKGVEDTILQDLNRLFPDKPFFQAKETIEALRMILLIWVRDHPQAGYCQGMHEIVAVLFYVYSQFTFEAAVTSVDPKDEAQVNLAKQEELLALIADKRYVVHDVWSSFANLVPHITRWYYEEKRQEPTAETRSRQRRQPRKEEAPKGIAEDEVMAKAKDKAGTTEEDTTPSVIVASRRISTMLARVNRPYFDLLQHSGIEFHYFMMKWMRIMFVREFPFSEVIRVWDAIFAVGDDGTFSSWMGNRFKTEEPQNQEVSSGWLSPSSDLKLLDWMCVSVMESVQSRITSMLQDQEEDDPATIQMTILRELMHIHVSGRSNQLIKKSWEHAVGGPAQFSKGKSFPESVKREGVDIMPVGNAHSSLQTQLDSAVPEREPLWDRMMEMSGDVGVDVRDSVVNEIEKGLNDEWCRQMECAQRLQNLRWLMATFLSQQDPSSNVDAGAFDAENEEMQAIRSELKLAPETSLTDMFSFLISQLSDVERTLRGHSSHLTPLPQPSAGVETNVALSPSELVSHLSGSELMCISEKESVEREDRIVMNGVATLTGTVFTPAEMRQKREMKDTQQFERELRDEKTRFLKQRRDTRVMSPQPRGSPVPPQPSPSPPPQGREKSKIGAFFSRLLDGLEQVGEEERRPEFKGASGSVSSPLPPPSQVESQEEKRKRAEDEREWEAVEAKKRAARVRVTEEIERKSNKPLRRQDYNEIMKEEIARQEQHRKEEEERKRMKEREEKISDQRAIEQMLKQAPRSKVVEGLHDVIEKEEEAARKEEARREAARGKKDTKGSTQITFPKPIDPSHERKEIDWDSAGTASAVEYLHPSETGLLGRGDGGKGKGGKVSLFGDADEDETLLMKIAEKAQPAAKGRPSEGTDEGATSVENGPDPLSNE</sequence>
<dbReference type="Gene3D" id="1.10.472.80">
    <property type="entry name" value="Ypt/Rab-GAP domain of gyp1p, domain 3"/>
    <property type="match status" value="1"/>
</dbReference>
<feature type="compositionally biased region" description="Basic and acidic residues" evidence="2">
    <location>
        <begin position="261"/>
        <end position="284"/>
    </location>
</feature>
<proteinExistence type="predicted"/>
<dbReference type="PANTHER" id="PTHR22957">
    <property type="entry name" value="TBC1 DOMAIN FAMILY MEMBER GTPASE-ACTIVATING PROTEIN"/>
    <property type="match status" value="1"/>
</dbReference>
<evidence type="ECO:0000259" key="3">
    <source>
        <dbReference type="PROSITE" id="PS50086"/>
    </source>
</evidence>
<dbReference type="InterPro" id="IPR035969">
    <property type="entry name" value="Rab-GAP_TBC_sf"/>
</dbReference>
<dbReference type="Pfam" id="PF00566">
    <property type="entry name" value="RabGAP-TBC"/>
    <property type="match status" value="2"/>
</dbReference>
<feature type="compositionally biased region" description="Basic and acidic residues" evidence="2">
    <location>
        <begin position="673"/>
        <end position="704"/>
    </location>
</feature>
<organism evidence="4 5">
    <name type="scientific">Blattamonas nauphoetae</name>
    <dbReference type="NCBI Taxonomy" id="2049346"/>
    <lineage>
        <taxon>Eukaryota</taxon>
        <taxon>Metamonada</taxon>
        <taxon>Preaxostyla</taxon>
        <taxon>Oxymonadida</taxon>
        <taxon>Blattamonas</taxon>
    </lineage>
</organism>
<evidence type="ECO:0000256" key="2">
    <source>
        <dbReference type="SAM" id="MobiDB-lite"/>
    </source>
</evidence>
<gene>
    <name evidence="4" type="ORF">BLNAU_10270</name>
</gene>
<feature type="region of interest" description="Disordered" evidence="2">
    <location>
        <begin position="879"/>
        <end position="924"/>
    </location>
</feature>
<reference evidence="4 5" key="1">
    <citation type="journal article" date="2022" name="bioRxiv">
        <title>Genomics of Preaxostyla Flagellates Illuminates Evolutionary Transitions and the Path Towards Mitochondrial Loss.</title>
        <authorList>
            <person name="Novak L.V.F."/>
            <person name="Treitli S.C."/>
            <person name="Pyrih J."/>
            <person name="Halakuc P."/>
            <person name="Pipaliya S.V."/>
            <person name="Vacek V."/>
            <person name="Brzon O."/>
            <person name="Soukal P."/>
            <person name="Eme L."/>
            <person name="Dacks J.B."/>
            <person name="Karnkowska A."/>
            <person name="Elias M."/>
            <person name="Hampl V."/>
        </authorList>
    </citation>
    <scope>NUCLEOTIDE SEQUENCE [LARGE SCALE GENOMIC DNA]</scope>
    <source>
        <strain evidence="4">NAU3</strain>
        <tissue evidence="4">Gut</tissue>
    </source>
</reference>
<feature type="compositionally biased region" description="Pro residues" evidence="2">
    <location>
        <begin position="711"/>
        <end position="726"/>
    </location>
</feature>
<dbReference type="SMART" id="SM00164">
    <property type="entry name" value="TBC"/>
    <property type="match status" value="1"/>
</dbReference>
<dbReference type="PANTHER" id="PTHR22957:SF337">
    <property type="entry name" value="TBC1 DOMAIN FAMILY MEMBER 5"/>
    <property type="match status" value="1"/>
</dbReference>
<keyword evidence="1" id="KW-0343">GTPase activation</keyword>
<dbReference type="Gene3D" id="1.10.8.270">
    <property type="entry name" value="putative rabgap domain of human tbc1 domain family member 14 like domains"/>
    <property type="match status" value="1"/>
</dbReference>
<feature type="compositionally biased region" description="Basic and acidic residues" evidence="2">
    <location>
        <begin position="879"/>
        <end position="901"/>
    </location>
</feature>
<name>A0ABQ9XTI1_9EUKA</name>
<dbReference type="PROSITE" id="PS50086">
    <property type="entry name" value="TBC_RABGAP"/>
    <property type="match status" value="1"/>
</dbReference>
<feature type="region of interest" description="Disordered" evidence="2">
    <location>
        <begin position="747"/>
        <end position="788"/>
    </location>
</feature>
<protein>
    <submittedName>
        <fullName evidence="4">TBC1 domain family member 5</fullName>
    </submittedName>
</protein>
<dbReference type="EMBL" id="JARBJD010000074">
    <property type="protein sequence ID" value="KAK2954785.1"/>
    <property type="molecule type" value="Genomic_DNA"/>
</dbReference>
<accession>A0ABQ9XTI1</accession>
<evidence type="ECO:0000256" key="1">
    <source>
        <dbReference type="ARBA" id="ARBA00022468"/>
    </source>
</evidence>